<reference evidence="7 8" key="1">
    <citation type="submission" date="2019-03" db="EMBL/GenBank/DDBJ databases">
        <title>Genomic Encyclopedia of Type Strains, Phase III (KMG-III): the genomes of soil and plant-associated and newly described type strains.</title>
        <authorList>
            <person name="Whitman W."/>
        </authorList>
    </citation>
    <scope>NUCLEOTIDE SEQUENCE [LARGE SCALE GENOMIC DNA]</scope>
    <source>
        <strain evidence="7 8">VKM Ac-2575</strain>
    </source>
</reference>
<comment type="subcellular location">
    <subcellularLocation>
        <location evidence="1">Cell membrane</location>
        <topology evidence="1">Multi-pass membrane protein</topology>
    </subcellularLocation>
</comment>
<dbReference type="InterPro" id="IPR036259">
    <property type="entry name" value="MFS_trans_sf"/>
</dbReference>
<evidence type="ECO:0000259" key="6">
    <source>
        <dbReference type="PROSITE" id="PS50850"/>
    </source>
</evidence>
<keyword evidence="3 5" id="KW-1133">Transmembrane helix</keyword>
<dbReference type="EMBL" id="SOCE01000001">
    <property type="protein sequence ID" value="TDU88747.1"/>
    <property type="molecule type" value="Genomic_DNA"/>
</dbReference>
<feature type="transmembrane region" description="Helical" evidence="5">
    <location>
        <begin position="52"/>
        <end position="73"/>
    </location>
</feature>
<evidence type="ECO:0000256" key="1">
    <source>
        <dbReference type="ARBA" id="ARBA00004651"/>
    </source>
</evidence>
<feature type="domain" description="Major facilitator superfamily (MFS) profile" evidence="6">
    <location>
        <begin position="19"/>
        <end position="458"/>
    </location>
</feature>
<evidence type="ECO:0000313" key="8">
    <source>
        <dbReference type="Proteomes" id="UP000295151"/>
    </source>
</evidence>
<evidence type="ECO:0000313" key="7">
    <source>
        <dbReference type="EMBL" id="TDU88747.1"/>
    </source>
</evidence>
<keyword evidence="2 5" id="KW-0812">Transmembrane</keyword>
<feature type="transmembrane region" description="Helical" evidence="5">
    <location>
        <begin position="271"/>
        <end position="294"/>
    </location>
</feature>
<dbReference type="AlphaFoldDB" id="A0A4R7TBT8"/>
<dbReference type="SUPFAM" id="SSF103473">
    <property type="entry name" value="MFS general substrate transporter"/>
    <property type="match status" value="1"/>
</dbReference>
<sequence>MPQASPTTTRHRDTAGWVVLVASVAGAMVVALDGTVLLLAQPVLGRELGASVAQVQWTSTAYLLMVASLLVLAGRLGDRYGHGRLLWVGSLGFGVVSAGLLVAPTIGWVIALRALQGIFAALLQPATLALLRIAYPPDRLRRAIGIRTSAIGLAAAAGPLLGGILVARFGWRAVFAINLPVALLIVVLALLLRVPAPAVPPDLRVNLLGATLLAWPLAALVYTVAGLQEHGSGETTIGTLLVIAGAASFVVHEHRTEQPFIPSSVAGSRPVMASMSLLLIVTSGMFGALFVATFRLQQTLTPLAAGLHVLPLTIVMVAGAPFAGNAVLRYGARWTAVAGTILVAVGIATSPQSNVIGSLGFAVLGAGFAVVMVTATGTVVGDAPAGCAGVVGGIKQTAMNIGPTLGIAVASGLADAAAGAGAATGGAAAAGATAASAVLAAISLVALIPATLLPPAGSR</sequence>
<evidence type="ECO:0000256" key="5">
    <source>
        <dbReference type="SAM" id="Phobius"/>
    </source>
</evidence>
<dbReference type="PANTHER" id="PTHR42718">
    <property type="entry name" value="MAJOR FACILITATOR SUPERFAMILY MULTIDRUG TRANSPORTER MFSC"/>
    <property type="match status" value="1"/>
</dbReference>
<feature type="transmembrane region" description="Helical" evidence="5">
    <location>
        <begin position="231"/>
        <end position="251"/>
    </location>
</feature>
<feature type="transmembrane region" description="Helical" evidence="5">
    <location>
        <begin position="147"/>
        <end position="167"/>
    </location>
</feature>
<dbReference type="PROSITE" id="PS50850">
    <property type="entry name" value="MFS"/>
    <property type="match status" value="1"/>
</dbReference>
<evidence type="ECO:0000256" key="3">
    <source>
        <dbReference type="ARBA" id="ARBA00022989"/>
    </source>
</evidence>
<comment type="caution">
    <text evidence="7">The sequence shown here is derived from an EMBL/GenBank/DDBJ whole genome shotgun (WGS) entry which is preliminary data.</text>
</comment>
<protein>
    <submittedName>
        <fullName evidence="7">Putative MFS family arabinose efflux permease</fullName>
    </submittedName>
</protein>
<feature type="transmembrane region" description="Helical" evidence="5">
    <location>
        <begin position="330"/>
        <end position="349"/>
    </location>
</feature>
<evidence type="ECO:0000256" key="4">
    <source>
        <dbReference type="ARBA" id="ARBA00023136"/>
    </source>
</evidence>
<dbReference type="PANTHER" id="PTHR42718:SF42">
    <property type="entry name" value="EXPORT PROTEIN"/>
    <property type="match status" value="1"/>
</dbReference>
<gene>
    <name evidence="7" type="ORF">EV138_2295</name>
</gene>
<feature type="transmembrane region" description="Helical" evidence="5">
    <location>
        <begin position="117"/>
        <end position="135"/>
    </location>
</feature>
<dbReference type="Proteomes" id="UP000295151">
    <property type="component" value="Unassembled WGS sequence"/>
</dbReference>
<feature type="transmembrane region" description="Helical" evidence="5">
    <location>
        <begin position="355"/>
        <end position="380"/>
    </location>
</feature>
<feature type="transmembrane region" description="Helical" evidence="5">
    <location>
        <begin position="300"/>
        <end position="323"/>
    </location>
</feature>
<dbReference type="InterPro" id="IPR020846">
    <property type="entry name" value="MFS_dom"/>
</dbReference>
<feature type="transmembrane region" description="Helical" evidence="5">
    <location>
        <begin position="205"/>
        <end position="225"/>
    </location>
</feature>
<accession>A0A4R7TBT8</accession>
<proteinExistence type="predicted"/>
<dbReference type="GO" id="GO:0022857">
    <property type="term" value="F:transmembrane transporter activity"/>
    <property type="evidence" value="ECO:0007669"/>
    <property type="project" value="InterPro"/>
</dbReference>
<dbReference type="Gene3D" id="1.20.1250.20">
    <property type="entry name" value="MFS general substrate transporter like domains"/>
    <property type="match status" value="1"/>
</dbReference>
<feature type="transmembrane region" description="Helical" evidence="5">
    <location>
        <begin position="173"/>
        <end position="193"/>
    </location>
</feature>
<feature type="transmembrane region" description="Helical" evidence="5">
    <location>
        <begin position="401"/>
        <end position="423"/>
    </location>
</feature>
<organism evidence="7 8">
    <name type="scientific">Kribbella voronezhensis</name>
    <dbReference type="NCBI Taxonomy" id="2512212"/>
    <lineage>
        <taxon>Bacteria</taxon>
        <taxon>Bacillati</taxon>
        <taxon>Actinomycetota</taxon>
        <taxon>Actinomycetes</taxon>
        <taxon>Propionibacteriales</taxon>
        <taxon>Kribbellaceae</taxon>
        <taxon>Kribbella</taxon>
    </lineage>
</organism>
<feature type="transmembrane region" description="Helical" evidence="5">
    <location>
        <begin position="85"/>
        <end position="111"/>
    </location>
</feature>
<dbReference type="GO" id="GO:0005886">
    <property type="term" value="C:plasma membrane"/>
    <property type="evidence" value="ECO:0007669"/>
    <property type="project" value="UniProtKB-SubCell"/>
</dbReference>
<name>A0A4R7TBT8_9ACTN</name>
<dbReference type="RefSeq" id="WP_202866691.1">
    <property type="nucleotide sequence ID" value="NZ_SOCE01000001.1"/>
</dbReference>
<keyword evidence="4 5" id="KW-0472">Membrane</keyword>
<keyword evidence="8" id="KW-1185">Reference proteome</keyword>
<evidence type="ECO:0000256" key="2">
    <source>
        <dbReference type="ARBA" id="ARBA00022692"/>
    </source>
</evidence>
<dbReference type="Pfam" id="PF07690">
    <property type="entry name" value="MFS_1"/>
    <property type="match status" value="1"/>
</dbReference>
<dbReference type="CDD" id="cd17321">
    <property type="entry name" value="MFS_MMR_MDR_like"/>
    <property type="match status" value="1"/>
</dbReference>
<dbReference type="InterPro" id="IPR011701">
    <property type="entry name" value="MFS"/>
</dbReference>
<feature type="transmembrane region" description="Helical" evidence="5">
    <location>
        <begin position="429"/>
        <end position="453"/>
    </location>
</feature>
<feature type="transmembrane region" description="Helical" evidence="5">
    <location>
        <begin position="15"/>
        <end position="40"/>
    </location>
</feature>